<dbReference type="Proteomes" id="UP000732378">
    <property type="component" value="Unassembled WGS sequence"/>
</dbReference>
<evidence type="ECO:0000313" key="2">
    <source>
        <dbReference type="EMBL" id="MBM7506331.1"/>
    </source>
</evidence>
<evidence type="ECO:0000256" key="1">
    <source>
        <dbReference type="SAM" id="Phobius"/>
    </source>
</evidence>
<accession>A0ABS2M566</accession>
<comment type="caution">
    <text evidence="2">The sequence shown here is derived from an EMBL/GenBank/DDBJ whole genome shotgun (WGS) entry which is preliminary data.</text>
</comment>
<name>A0ABS2M566_9ACTN</name>
<dbReference type="EMBL" id="JAFBBZ010000001">
    <property type="protein sequence ID" value="MBM7506331.1"/>
    <property type="molecule type" value="Genomic_DNA"/>
</dbReference>
<evidence type="ECO:0008006" key="4">
    <source>
        <dbReference type="Google" id="ProtNLM"/>
    </source>
</evidence>
<reference evidence="2 3" key="1">
    <citation type="submission" date="2021-01" db="EMBL/GenBank/DDBJ databases">
        <title>Sequencing the genomes of 1000 actinobacteria strains.</title>
        <authorList>
            <person name="Klenk H.-P."/>
        </authorList>
    </citation>
    <scope>NUCLEOTIDE SEQUENCE [LARGE SCALE GENOMIC DNA]</scope>
    <source>
        <strain evidence="2 3">DSM 18239</strain>
    </source>
</reference>
<keyword evidence="3" id="KW-1185">Reference proteome</keyword>
<gene>
    <name evidence="2" type="ORF">JOE61_000145</name>
</gene>
<keyword evidence="1" id="KW-0472">Membrane</keyword>
<protein>
    <recommendedName>
        <fullName evidence="4">YiaAB two helix domain-containing protein</fullName>
    </recommendedName>
</protein>
<organism evidence="2 3">
    <name type="scientific">Nocardioides salarius</name>
    <dbReference type="NCBI Taxonomy" id="374513"/>
    <lineage>
        <taxon>Bacteria</taxon>
        <taxon>Bacillati</taxon>
        <taxon>Actinomycetota</taxon>
        <taxon>Actinomycetes</taxon>
        <taxon>Propionibacteriales</taxon>
        <taxon>Nocardioidaceae</taxon>
        <taxon>Nocardioides</taxon>
    </lineage>
</organism>
<keyword evidence="1" id="KW-0812">Transmembrane</keyword>
<evidence type="ECO:0000313" key="3">
    <source>
        <dbReference type="Proteomes" id="UP000732378"/>
    </source>
</evidence>
<feature type="transmembrane region" description="Helical" evidence="1">
    <location>
        <begin position="20"/>
        <end position="38"/>
    </location>
</feature>
<dbReference type="RefSeq" id="WP_193668752.1">
    <property type="nucleotide sequence ID" value="NZ_CAXICV010000023.1"/>
</dbReference>
<feature type="transmembrane region" description="Helical" evidence="1">
    <location>
        <begin position="45"/>
        <end position="66"/>
    </location>
</feature>
<keyword evidence="1" id="KW-1133">Transmembrane helix</keyword>
<sequence length="76" mass="8041">MSSPVPGPMRPPTDNPKFNVLVYYAMGALVATFSLAILTPGYWRLLAIASGALAVFLVVAAVRAGAAAEKRELDQH</sequence>
<proteinExistence type="predicted"/>